<evidence type="ECO:0000313" key="1">
    <source>
        <dbReference type="EMBL" id="KAI3824954.1"/>
    </source>
</evidence>
<proteinExistence type="predicted"/>
<reference evidence="1 2" key="2">
    <citation type="journal article" date="2022" name="Mol. Ecol. Resour.">
        <title>The genomes of chicory, endive, great burdock and yacon provide insights into Asteraceae paleo-polyploidization history and plant inulin production.</title>
        <authorList>
            <person name="Fan W."/>
            <person name="Wang S."/>
            <person name="Wang H."/>
            <person name="Wang A."/>
            <person name="Jiang F."/>
            <person name="Liu H."/>
            <person name="Zhao H."/>
            <person name="Xu D."/>
            <person name="Zhang Y."/>
        </authorList>
    </citation>
    <scope>NUCLEOTIDE SEQUENCE [LARGE SCALE GENOMIC DNA]</scope>
    <source>
        <strain evidence="2">cv. Yunnan</strain>
        <tissue evidence="1">Leaves</tissue>
    </source>
</reference>
<accession>A0ACB9JY34</accession>
<gene>
    <name evidence="1" type="ORF">L1987_06427</name>
</gene>
<sequence length="115" mass="12333">MGLISILSLYCATCSLGSVVSSYSFILGVWNHFRISASHISGANLEILGLAKDISGIGWTTPSTLEIISLNLFNSLAMDGVIPVSRTSSLVFENWLKVLPLSGFRSDSPEVTPRS</sequence>
<organism evidence="1 2">
    <name type="scientific">Smallanthus sonchifolius</name>
    <dbReference type="NCBI Taxonomy" id="185202"/>
    <lineage>
        <taxon>Eukaryota</taxon>
        <taxon>Viridiplantae</taxon>
        <taxon>Streptophyta</taxon>
        <taxon>Embryophyta</taxon>
        <taxon>Tracheophyta</taxon>
        <taxon>Spermatophyta</taxon>
        <taxon>Magnoliopsida</taxon>
        <taxon>eudicotyledons</taxon>
        <taxon>Gunneridae</taxon>
        <taxon>Pentapetalae</taxon>
        <taxon>asterids</taxon>
        <taxon>campanulids</taxon>
        <taxon>Asterales</taxon>
        <taxon>Asteraceae</taxon>
        <taxon>Asteroideae</taxon>
        <taxon>Heliantheae alliance</taxon>
        <taxon>Millerieae</taxon>
        <taxon>Smallanthus</taxon>
    </lineage>
</organism>
<dbReference type="EMBL" id="CM042019">
    <property type="protein sequence ID" value="KAI3824954.1"/>
    <property type="molecule type" value="Genomic_DNA"/>
</dbReference>
<protein>
    <submittedName>
        <fullName evidence="1">Uncharacterized protein</fullName>
    </submittedName>
</protein>
<comment type="caution">
    <text evidence="1">The sequence shown here is derived from an EMBL/GenBank/DDBJ whole genome shotgun (WGS) entry which is preliminary data.</text>
</comment>
<dbReference type="Proteomes" id="UP001056120">
    <property type="component" value="Linkage Group LG02"/>
</dbReference>
<name>A0ACB9JY34_9ASTR</name>
<keyword evidence="2" id="KW-1185">Reference proteome</keyword>
<reference evidence="2" key="1">
    <citation type="journal article" date="2022" name="Mol. Ecol. Resour.">
        <title>The genomes of chicory, endive, great burdock and yacon provide insights into Asteraceae palaeo-polyploidization history and plant inulin production.</title>
        <authorList>
            <person name="Fan W."/>
            <person name="Wang S."/>
            <person name="Wang H."/>
            <person name="Wang A."/>
            <person name="Jiang F."/>
            <person name="Liu H."/>
            <person name="Zhao H."/>
            <person name="Xu D."/>
            <person name="Zhang Y."/>
        </authorList>
    </citation>
    <scope>NUCLEOTIDE SEQUENCE [LARGE SCALE GENOMIC DNA]</scope>
    <source>
        <strain evidence="2">cv. Yunnan</strain>
    </source>
</reference>
<evidence type="ECO:0000313" key="2">
    <source>
        <dbReference type="Proteomes" id="UP001056120"/>
    </source>
</evidence>